<dbReference type="PANTHER" id="PTHR36838:SF1">
    <property type="entry name" value="SLR1864 PROTEIN"/>
    <property type="match status" value="1"/>
</dbReference>
<name>A0A160TGS5_9ZZZZ</name>
<feature type="transmembrane region" description="Helical" evidence="8">
    <location>
        <begin position="92"/>
        <end position="112"/>
    </location>
</feature>
<reference evidence="9" key="1">
    <citation type="submission" date="2015-10" db="EMBL/GenBank/DDBJ databases">
        <authorList>
            <person name="Gilbert D.G."/>
        </authorList>
    </citation>
    <scope>NUCLEOTIDE SEQUENCE</scope>
</reference>
<evidence type="ECO:0000256" key="2">
    <source>
        <dbReference type="ARBA" id="ARBA00010145"/>
    </source>
</evidence>
<evidence type="ECO:0000256" key="8">
    <source>
        <dbReference type="SAM" id="Phobius"/>
    </source>
</evidence>
<dbReference type="Gene3D" id="1.20.1530.20">
    <property type="match status" value="1"/>
</dbReference>
<accession>A0A160TGS5</accession>
<feature type="transmembrane region" description="Helical" evidence="8">
    <location>
        <begin position="58"/>
        <end position="80"/>
    </location>
</feature>
<dbReference type="InterPro" id="IPR004776">
    <property type="entry name" value="Mem_transp_PIN-like"/>
</dbReference>
<dbReference type="AlphaFoldDB" id="A0A160TGS5"/>
<feature type="transmembrane region" description="Helical" evidence="8">
    <location>
        <begin position="269"/>
        <end position="290"/>
    </location>
</feature>
<dbReference type="GO" id="GO:0005886">
    <property type="term" value="C:plasma membrane"/>
    <property type="evidence" value="ECO:0007669"/>
    <property type="project" value="UniProtKB-SubCell"/>
</dbReference>
<dbReference type="InterPro" id="IPR038770">
    <property type="entry name" value="Na+/solute_symporter_sf"/>
</dbReference>
<evidence type="ECO:0000256" key="1">
    <source>
        <dbReference type="ARBA" id="ARBA00004651"/>
    </source>
</evidence>
<evidence type="ECO:0000256" key="5">
    <source>
        <dbReference type="ARBA" id="ARBA00022692"/>
    </source>
</evidence>
<feature type="transmembrane region" description="Helical" evidence="8">
    <location>
        <begin position="238"/>
        <end position="257"/>
    </location>
</feature>
<dbReference type="Pfam" id="PF03547">
    <property type="entry name" value="Mem_trans"/>
    <property type="match status" value="2"/>
</dbReference>
<organism evidence="9">
    <name type="scientific">hydrothermal vent metagenome</name>
    <dbReference type="NCBI Taxonomy" id="652676"/>
    <lineage>
        <taxon>unclassified sequences</taxon>
        <taxon>metagenomes</taxon>
        <taxon>ecological metagenomes</taxon>
    </lineage>
</organism>
<evidence type="ECO:0000256" key="7">
    <source>
        <dbReference type="ARBA" id="ARBA00023136"/>
    </source>
</evidence>
<feature type="transmembrane region" description="Helical" evidence="8">
    <location>
        <begin position="180"/>
        <end position="199"/>
    </location>
</feature>
<keyword evidence="4" id="KW-1003">Cell membrane</keyword>
<keyword evidence="3" id="KW-0813">Transport</keyword>
<proteinExistence type="inferred from homology"/>
<feature type="transmembrane region" description="Helical" evidence="8">
    <location>
        <begin position="150"/>
        <end position="168"/>
    </location>
</feature>
<protein>
    <submittedName>
        <fullName evidence="9">Membrane protein, putative</fullName>
    </submittedName>
</protein>
<evidence type="ECO:0000256" key="6">
    <source>
        <dbReference type="ARBA" id="ARBA00022989"/>
    </source>
</evidence>
<feature type="transmembrane region" description="Helical" evidence="8">
    <location>
        <begin position="211"/>
        <end position="232"/>
    </location>
</feature>
<dbReference type="EMBL" id="CZQC01000064">
    <property type="protein sequence ID" value="CUS42249.1"/>
    <property type="molecule type" value="Genomic_DNA"/>
</dbReference>
<comment type="similarity">
    <text evidence="2">Belongs to the auxin efflux carrier (TC 2.A.69) family.</text>
</comment>
<keyword evidence="6 8" id="KW-1133">Transmembrane helix</keyword>
<feature type="transmembrane region" description="Helical" evidence="8">
    <location>
        <begin position="35"/>
        <end position="52"/>
    </location>
</feature>
<evidence type="ECO:0000256" key="3">
    <source>
        <dbReference type="ARBA" id="ARBA00022448"/>
    </source>
</evidence>
<dbReference type="GO" id="GO:0055085">
    <property type="term" value="P:transmembrane transport"/>
    <property type="evidence" value="ECO:0007669"/>
    <property type="project" value="InterPro"/>
</dbReference>
<keyword evidence="7 8" id="KW-0472">Membrane</keyword>
<sequence length="291" mass="31459">MDILTVLFPVLVCALIGALWARSGTNFDTDFISRLVLNVGAPCLMLSVLGGIEIDLVAFNQTALACILIASLMSLAGWLIPKACGDDVRTYFPSFVFPNVGNMGLPICLFAFGDEGLALALAFFMMLSVAHFPVGILAAGGSQAGGWRGLFKMPILYAIALSLLLLWFDVRLPELLQNPIVLIGGMTIPLMLITLGVSLVRLQITAWRKALFYSVCRVAGGLLAGLLVVWLLELEGTVRGVVLLQASMPVAVFNYLFAVRYQRQPEAIAGLVVTSTLLSFVTLPLLLWWLL</sequence>
<feature type="transmembrane region" description="Helical" evidence="8">
    <location>
        <begin position="6"/>
        <end position="23"/>
    </location>
</feature>
<dbReference type="PANTHER" id="PTHR36838">
    <property type="entry name" value="AUXIN EFFLUX CARRIER FAMILY PROTEIN"/>
    <property type="match status" value="1"/>
</dbReference>
<gene>
    <name evidence="9" type="ORF">MGWOODY_Tha590</name>
</gene>
<evidence type="ECO:0000313" key="9">
    <source>
        <dbReference type="EMBL" id="CUS42249.1"/>
    </source>
</evidence>
<comment type="subcellular location">
    <subcellularLocation>
        <location evidence="1">Cell membrane</location>
        <topology evidence="1">Multi-pass membrane protein</topology>
    </subcellularLocation>
</comment>
<evidence type="ECO:0000256" key="4">
    <source>
        <dbReference type="ARBA" id="ARBA00022475"/>
    </source>
</evidence>
<keyword evidence="5 8" id="KW-0812">Transmembrane</keyword>
<feature type="transmembrane region" description="Helical" evidence="8">
    <location>
        <begin position="118"/>
        <end position="138"/>
    </location>
</feature>